<keyword evidence="5" id="KW-0631">Potassium channel</keyword>
<keyword evidence="7" id="KW-0630">Potassium</keyword>
<dbReference type="eggNOG" id="COG2126">
    <property type="taxonomic scope" value="Bacteria"/>
</dbReference>
<dbReference type="KEGG" id="nso:NIASO_14715"/>
<evidence type="ECO:0000256" key="7">
    <source>
        <dbReference type="ARBA" id="ARBA00022958"/>
    </source>
</evidence>
<evidence type="ECO:0000256" key="9">
    <source>
        <dbReference type="ARBA" id="ARBA00023065"/>
    </source>
</evidence>
<evidence type="ECO:0000256" key="5">
    <source>
        <dbReference type="ARBA" id="ARBA00022826"/>
    </source>
</evidence>
<name>W0EZ28_9BACT</name>
<dbReference type="AlphaFoldDB" id="W0EZ28"/>
<evidence type="ECO:0000256" key="6">
    <source>
        <dbReference type="ARBA" id="ARBA00022882"/>
    </source>
</evidence>
<evidence type="ECO:0000256" key="12">
    <source>
        <dbReference type="SAM" id="Phobius"/>
    </source>
</evidence>
<organism evidence="14 15">
    <name type="scientific">Niabella soli DSM 19437</name>
    <dbReference type="NCBI Taxonomy" id="929713"/>
    <lineage>
        <taxon>Bacteria</taxon>
        <taxon>Pseudomonadati</taxon>
        <taxon>Bacteroidota</taxon>
        <taxon>Chitinophagia</taxon>
        <taxon>Chitinophagales</taxon>
        <taxon>Chitinophagaceae</taxon>
        <taxon>Niabella</taxon>
    </lineage>
</organism>
<dbReference type="Proteomes" id="UP000003586">
    <property type="component" value="Chromosome"/>
</dbReference>
<keyword evidence="11" id="KW-0407">Ion channel</keyword>
<dbReference type="InterPro" id="IPR027359">
    <property type="entry name" value="Volt_channel_dom_sf"/>
</dbReference>
<evidence type="ECO:0000256" key="3">
    <source>
        <dbReference type="ARBA" id="ARBA00022538"/>
    </source>
</evidence>
<keyword evidence="3" id="KW-0633">Potassium transport</keyword>
<dbReference type="Gene3D" id="1.20.120.350">
    <property type="entry name" value="Voltage-gated potassium channels. Chain C"/>
    <property type="match status" value="1"/>
</dbReference>
<dbReference type="PANTHER" id="PTHR11537:SF254">
    <property type="entry name" value="POTASSIUM VOLTAGE-GATED CHANNEL PROTEIN SHAB"/>
    <property type="match status" value="1"/>
</dbReference>
<dbReference type="GO" id="GO:0001508">
    <property type="term" value="P:action potential"/>
    <property type="evidence" value="ECO:0007669"/>
    <property type="project" value="TreeGrafter"/>
</dbReference>
<dbReference type="HOGENOM" id="CLU_011722_1_3_10"/>
<feature type="transmembrane region" description="Helical" evidence="12">
    <location>
        <begin position="137"/>
        <end position="158"/>
    </location>
</feature>
<dbReference type="STRING" id="929713.NIASO_14715"/>
<keyword evidence="9" id="KW-0406">Ion transport</keyword>
<evidence type="ECO:0000256" key="8">
    <source>
        <dbReference type="ARBA" id="ARBA00022989"/>
    </source>
</evidence>
<keyword evidence="15" id="KW-1185">Reference proteome</keyword>
<evidence type="ECO:0000313" key="14">
    <source>
        <dbReference type="EMBL" id="AHF16065.1"/>
    </source>
</evidence>
<sequence length="259" mass="29363">MFQASTTAGKIFDIGLFILIVSNITLLMLESVPSVSLKYAAVFKTLDIIFLVLFSIEYLLRLYCVRSAKRYAASFYGMIDLLAILPSYMEFFYPQWHVFMIVRSFRLLRIFRIFKMVRFLDESRVLMFALVKSFRKIIVFLFFVLLLAIFLGSLMYVVEFQHNPGFNTIPQSIYWAVVTITTVGYGDVAPATAVGKIIASFIMILGYAIIAVPTGIMSAAVIQEEKKSRKKHCPHCFAAVYGKEAAFCSACGQKLDQSF</sequence>
<keyword evidence="8 12" id="KW-1133">Transmembrane helix</keyword>
<feature type="transmembrane region" description="Helical" evidence="12">
    <location>
        <begin position="12"/>
        <end position="29"/>
    </location>
</feature>
<comment type="subcellular location">
    <subcellularLocation>
        <location evidence="1">Membrane</location>
        <topology evidence="1">Multi-pass membrane protein</topology>
    </subcellularLocation>
</comment>
<feature type="transmembrane region" description="Helical" evidence="12">
    <location>
        <begin position="197"/>
        <end position="222"/>
    </location>
</feature>
<feature type="transmembrane region" description="Helical" evidence="12">
    <location>
        <begin position="72"/>
        <end position="89"/>
    </location>
</feature>
<evidence type="ECO:0000313" key="15">
    <source>
        <dbReference type="Proteomes" id="UP000003586"/>
    </source>
</evidence>
<dbReference type="SUPFAM" id="SSF81324">
    <property type="entry name" value="Voltage-gated potassium channels"/>
    <property type="match status" value="1"/>
</dbReference>
<keyword evidence="2" id="KW-0813">Transport</keyword>
<protein>
    <submittedName>
        <fullName evidence="14">Ion transporter</fullName>
    </submittedName>
</protein>
<reference evidence="14 15" key="1">
    <citation type="submission" date="2013-12" db="EMBL/GenBank/DDBJ databases">
        <authorList>
            <consortium name="DOE Joint Genome Institute"/>
            <person name="Eisen J."/>
            <person name="Huntemann M."/>
            <person name="Han J."/>
            <person name="Chen A."/>
            <person name="Kyrpides N."/>
            <person name="Mavromatis K."/>
            <person name="Markowitz V."/>
            <person name="Palaniappan K."/>
            <person name="Ivanova N."/>
            <person name="Schaumberg A."/>
            <person name="Pati A."/>
            <person name="Liolios K."/>
            <person name="Nordberg H.P."/>
            <person name="Cantor M.N."/>
            <person name="Hua S.X."/>
            <person name="Woyke T."/>
        </authorList>
    </citation>
    <scope>NUCLEOTIDE SEQUENCE [LARGE SCALE GENOMIC DNA]</scope>
    <source>
        <strain evidence="15">DSM 19437</strain>
    </source>
</reference>
<evidence type="ECO:0000256" key="4">
    <source>
        <dbReference type="ARBA" id="ARBA00022692"/>
    </source>
</evidence>
<dbReference type="GO" id="GO:0005249">
    <property type="term" value="F:voltage-gated potassium channel activity"/>
    <property type="evidence" value="ECO:0007669"/>
    <property type="project" value="InterPro"/>
</dbReference>
<dbReference type="InterPro" id="IPR028325">
    <property type="entry name" value="VG_K_chnl"/>
</dbReference>
<evidence type="ECO:0000256" key="1">
    <source>
        <dbReference type="ARBA" id="ARBA00004141"/>
    </source>
</evidence>
<evidence type="ECO:0000256" key="11">
    <source>
        <dbReference type="ARBA" id="ARBA00023303"/>
    </source>
</evidence>
<keyword evidence="10 12" id="KW-0472">Membrane</keyword>
<feature type="domain" description="Ion transport" evidence="13">
    <location>
        <begin position="10"/>
        <end position="227"/>
    </location>
</feature>
<dbReference type="InterPro" id="IPR005821">
    <property type="entry name" value="Ion_trans_dom"/>
</dbReference>
<dbReference type="Gene3D" id="1.10.287.70">
    <property type="match status" value="1"/>
</dbReference>
<dbReference type="EMBL" id="CP007035">
    <property type="protein sequence ID" value="AHF16065.1"/>
    <property type="molecule type" value="Genomic_DNA"/>
</dbReference>
<dbReference type="GO" id="GO:0008076">
    <property type="term" value="C:voltage-gated potassium channel complex"/>
    <property type="evidence" value="ECO:0007669"/>
    <property type="project" value="InterPro"/>
</dbReference>
<dbReference type="Pfam" id="PF00520">
    <property type="entry name" value="Ion_trans"/>
    <property type="match status" value="1"/>
</dbReference>
<gene>
    <name evidence="14" type="ORF">NIASO_14715</name>
</gene>
<dbReference type="PANTHER" id="PTHR11537">
    <property type="entry name" value="VOLTAGE-GATED POTASSIUM CHANNEL"/>
    <property type="match status" value="1"/>
</dbReference>
<dbReference type="PRINTS" id="PR00169">
    <property type="entry name" value="KCHANNEL"/>
</dbReference>
<accession>W0EZ28</accession>
<keyword evidence="6" id="KW-0851">Voltage-gated channel</keyword>
<keyword evidence="4 12" id="KW-0812">Transmembrane</keyword>
<evidence type="ECO:0000259" key="13">
    <source>
        <dbReference type="Pfam" id="PF00520"/>
    </source>
</evidence>
<evidence type="ECO:0000256" key="10">
    <source>
        <dbReference type="ARBA" id="ARBA00023136"/>
    </source>
</evidence>
<feature type="transmembrane region" description="Helical" evidence="12">
    <location>
        <begin position="41"/>
        <end position="60"/>
    </location>
</feature>
<proteinExistence type="predicted"/>
<evidence type="ECO:0000256" key="2">
    <source>
        <dbReference type="ARBA" id="ARBA00022448"/>
    </source>
</evidence>